<protein>
    <submittedName>
        <fullName evidence="2">Uncharacterized protein</fullName>
    </submittedName>
</protein>
<proteinExistence type="predicted"/>
<organism evidence="2 3">
    <name type="scientific">Durusdinium trenchii</name>
    <dbReference type="NCBI Taxonomy" id="1381693"/>
    <lineage>
        <taxon>Eukaryota</taxon>
        <taxon>Sar</taxon>
        <taxon>Alveolata</taxon>
        <taxon>Dinophyceae</taxon>
        <taxon>Suessiales</taxon>
        <taxon>Symbiodiniaceae</taxon>
        <taxon>Durusdinium</taxon>
    </lineage>
</organism>
<evidence type="ECO:0000256" key="1">
    <source>
        <dbReference type="SAM" id="MobiDB-lite"/>
    </source>
</evidence>
<dbReference type="EMBL" id="CAXAMM010028324">
    <property type="protein sequence ID" value="CAK9062576.1"/>
    <property type="molecule type" value="Genomic_DNA"/>
</dbReference>
<feature type="region of interest" description="Disordered" evidence="1">
    <location>
        <begin position="1"/>
        <end position="23"/>
    </location>
</feature>
<keyword evidence="3" id="KW-1185">Reference proteome</keyword>
<gene>
    <name evidence="2" type="ORF">SCF082_LOCUS32573</name>
</gene>
<dbReference type="Proteomes" id="UP001642464">
    <property type="component" value="Unassembled WGS sequence"/>
</dbReference>
<name>A0ABP0NFQ7_9DINO</name>
<evidence type="ECO:0000313" key="3">
    <source>
        <dbReference type="Proteomes" id="UP001642464"/>
    </source>
</evidence>
<sequence length="810" mass="89239">MDEKIKLGNPRMKKRSKKVDKTQSNKYKVAIPGMFVDLDVYKADFGDPADRNHEVHDILDPATNQKVKAVFMPKRKAGYYEGEISLSNKVQKSETLDDDARALRNGQVDQSYCLHQQSFAKDLPKPLKDAQTFSESSRPLPQPEQPDHDQETSAMNHLSEVEEAECKTELDDSEFIELAVAMQSREDSEAVEGGAAATSVMNKTKDMSWGTDEAANTETKNLIQDASRAIFLAPAERLQSKQDPDEKVAFGAFNDFFWFTKTDFGDQVSQLQPKLLGTALSNILSIGGTDDYQLLTSDLVSLLLLFLPSETEIDKSVICKHAASVLVTLSQLAVSVQNMLQTNQSPDPEECDRLSSQVDLLKAGNISKRSKPLTRLATTGGFKKIVLYVQSQISRCKQDHAAGKQAASLQAVHQEISKILSGKTKVSSNLMGMVAGCHKLKTLIELIEFIYDGFVNAIGSFMRTINVESGDDTMQNDALNFVNEYGKSEDLVQLSAPLKTSTKDLLKTVGAITQAFAMWHRSADLLDSLSADDVVQFTDGQPDSEKCKDAIHFHHLCVNLLPDVNQSGASSSMTPESQEAFASLRTKWTNKSVEVLWACHDIIVDSYGKSYEKPSLGWVVSDELEKLLVRMRDSLMKLKCFTVSGAESKEQSSKEVERLEGSIKEISAMLDVQLTGAEIALKEELSNQLASLQAVMPSKSLEETMCKPLEFFQEHLPKATVVSAPAGEFFKVLEQCKPVDRLGETISEEANKMALHAKVFLASLSACGIVKSDDPGKAAVFEENKLKTRHLTLDQLPSSVSGPLIALSKK</sequence>
<accession>A0ABP0NFQ7</accession>
<reference evidence="2 3" key="1">
    <citation type="submission" date="2024-02" db="EMBL/GenBank/DDBJ databases">
        <authorList>
            <person name="Chen Y."/>
            <person name="Shah S."/>
            <person name="Dougan E. K."/>
            <person name="Thang M."/>
            <person name="Chan C."/>
        </authorList>
    </citation>
    <scope>NUCLEOTIDE SEQUENCE [LARGE SCALE GENOMIC DNA]</scope>
</reference>
<evidence type="ECO:0000313" key="2">
    <source>
        <dbReference type="EMBL" id="CAK9062576.1"/>
    </source>
</evidence>
<comment type="caution">
    <text evidence="2">The sequence shown here is derived from an EMBL/GenBank/DDBJ whole genome shotgun (WGS) entry which is preliminary data.</text>
</comment>
<feature type="region of interest" description="Disordered" evidence="1">
    <location>
        <begin position="124"/>
        <end position="163"/>
    </location>
</feature>